<accession>A0A3B0RKX2</accession>
<protein>
    <recommendedName>
        <fullName evidence="2">COG1399 protein, clustered with ribosomal protein L32p</fullName>
    </recommendedName>
</protein>
<reference evidence="1" key="1">
    <citation type="submission" date="2018-06" db="EMBL/GenBank/DDBJ databases">
        <authorList>
            <person name="Zhirakovskaya E."/>
        </authorList>
    </citation>
    <scope>NUCLEOTIDE SEQUENCE</scope>
</reference>
<organism evidence="1">
    <name type="scientific">hydrothermal vent metagenome</name>
    <dbReference type="NCBI Taxonomy" id="652676"/>
    <lineage>
        <taxon>unclassified sequences</taxon>
        <taxon>metagenomes</taxon>
        <taxon>ecological metagenomes</taxon>
    </lineage>
</organism>
<dbReference type="EMBL" id="UOEA01000083">
    <property type="protein sequence ID" value="VAV85173.1"/>
    <property type="molecule type" value="Genomic_DNA"/>
</dbReference>
<dbReference type="Pfam" id="PF02620">
    <property type="entry name" value="YceD"/>
    <property type="match status" value="1"/>
</dbReference>
<name>A0A3B0RKX2_9ZZZZ</name>
<dbReference type="PANTHER" id="PTHR34374">
    <property type="entry name" value="LARGE RIBOSOMAL RNA SUBUNIT ACCUMULATION PROTEIN YCED HOMOLOG 1, CHLOROPLASTIC"/>
    <property type="match status" value="1"/>
</dbReference>
<dbReference type="PANTHER" id="PTHR34374:SF1">
    <property type="entry name" value="LARGE RIBOSOMAL RNA SUBUNIT ACCUMULATION PROTEIN YCED HOMOLOG 1, CHLOROPLASTIC"/>
    <property type="match status" value="1"/>
</dbReference>
<proteinExistence type="predicted"/>
<evidence type="ECO:0008006" key="2">
    <source>
        <dbReference type="Google" id="ProtNLM"/>
    </source>
</evidence>
<sequence>MKIKIDEIPEEGLSLDISEEGSSLMDIVGPLEFTVVGSVGAHLDIGKVGDELATIDGSLKVTIATECSRCLQPLETEDSIVFKETILLSADGAGGGEGKERELNFSDLDYTVMEGAELDTAQILIAQIVQEVSLKPLCMESCKGLCHSCGRNLNTDPCGCDSPDNIDKRFAKLKDFKLK</sequence>
<evidence type="ECO:0000313" key="1">
    <source>
        <dbReference type="EMBL" id="VAV85173.1"/>
    </source>
</evidence>
<dbReference type="InterPro" id="IPR003772">
    <property type="entry name" value="YceD"/>
</dbReference>
<dbReference type="AlphaFoldDB" id="A0A3B0RKX2"/>
<gene>
    <name evidence="1" type="ORF">MNBD_DELTA01-1684</name>
</gene>